<dbReference type="KEGG" id="mlr:MELLADRAFT_59573"/>
<dbReference type="HOGENOM" id="CLU_1094499_0_0_1"/>
<reference evidence="3" key="1">
    <citation type="journal article" date="2011" name="Proc. Natl. Acad. Sci. U.S.A.">
        <title>Obligate biotrophy features unraveled by the genomic analysis of rust fungi.</title>
        <authorList>
            <person name="Duplessis S."/>
            <person name="Cuomo C.A."/>
            <person name="Lin Y.-C."/>
            <person name="Aerts A."/>
            <person name="Tisserant E."/>
            <person name="Veneault-Fourrey C."/>
            <person name="Joly D.L."/>
            <person name="Hacquard S."/>
            <person name="Amselem J."/>
            <person name="Cantarel B.L."/>
            <person name="Chiu R."/>
            <person name="Coutinho P.M."/>
            <person name="Feau N."/>
            <person name="Field M."/>
            <person name="Frey P."/>
            <person name="Gelhaye E."/>
            <person name="Goldberg J."/>
            <person name="Grabherr M.G."/>
            <person name="Kodira C.D."/>
            <person name="Kohler A."/>
            <person name="Kuees U."/>
            <person name="Lindquist E.A."/>
            <person name="Lucas S.M."/>
            <person name="Mago R."/>
            <person name="Mauceli E."/>
            <person name="Morin E."/>
            <person name="Murat C."/>
            <person name="Pangilinan J.L."/>
            <person name="Park R."/>
            <person name="Pearson M."/>
            <person name="Quesneville H."/>
            <person name="Rouhier N."/>
            <person name="Sakthikumar S."/>
            <person name="Salamov A.A."/>
            <person name="Schmutz J."/>
            <person name="Selles B."/>
            <person name="Shapiro H."/>
            <person name="Tanguay P."/>
            <person name="Tuskan G.A."/>
            <person name="Henrissat B."/>
            <person name="Van de Peer Y."/>
            <person name="Rouze P."/>
            <person name="Ellis J.G."/>
            <person name="Dodds P.N."/>
            <person name="Schein J.E."/>
            <person name="Zhong S."/>
            <person name="Hamelin R.C."/>
            <person name="Grigoriev I.V."/>
            <person name="Szabo L.J."/>
            <person name="Martin F."/>
        </authorList>
    </citation>
    <scope>NUCLEOTIDE SEQUENCE [LARGE SCALE GENOMIC DNA]</scope>
    <source>
        <strain evidence="3">98AG31 / pathotype 3-4-7</strain>
    </source>
</reference>
<evidence type="ECO:0000256" key="1">
    <source>
        <dbReference type="SAM" id="MobiDB-lite"/>
    </source>
</evidence>
<dbReference type="AlphaFoldDB" id="F4R802"/>
<organism evidence="3">
    <name type="scientific">Melampsora larici-populina (strain 98AG31 / pathotype 3-4-7)</name>
    <name type="common">Poplar leaf rust fungus</name>
    <dbReference type="NCBI Taxonomy" id="747676"/>
    <lineage>
        <taxon>Eukaryota</taxon>
        <taxon>Fungi</taxon>
        <taxon>Dikarya</taxon>
        <taxon>Basidiomycota</taxon>
        <taxon>Pucciniomycotina</taxon>
        <taxon>Pucciniomycetes</taxon>
        <taxon>Pucciniales</taxon>
        <taxon>Melampsoraceae</taxon>
        <taxon>Melampsora</taxon>
    </lineage>
</organism>
<dbReference type="VEuPathDB" id="FungiDB:MELLADRAFT_59573"/>
<proteinExistence type="predicted"/>
<dbReference type="RefSeq" id="XP_007405043.1">
    <property type="nucleotide sequence ID" value="XM_007404981.1"/>
</dbReference>
<keyword evidence="3" id="KW-1185">Reference proteome</keyword>
<dbReference type="Proteomes" id="UP000001072">
    <property type="component" value="Unassembled WGS sequence"/>
</dbReference>
<dbReference type="EMBL" id="GL883092">
    <property type="protein sequence ID" value="EGG11408.1"/>
    <property type="molecule type" value="Genomic_DNA"/>
</dbReference>
<feature type="region of interest" description="Disordered" evidence="1">
    <location>
        <begin position="1"/>
        <end position="22"/>
    </location>
</feature>
<name>F4R802_MELLP</name>
<evidence type="ECO:0000313" key="2">
    <source>
        <dbReference type="EMBL" id="EGG11408.1"/>
    </source>
</evidence>
<dbReference type="GeneID" id="18929380"/>
<protein>
    <submittedName>
        <fullName evidence="2">Uncharacterized protein</fullName>
    </submittedName>
</protein>
<evidence type="ECO:0000313" key="3">
    <source>
        <dbReference type="Proteomes" id="UP000001072"/>
    </source>
</evidence>
<sequence length="254" mass="28468">MPAKGNPAFRGATRGTSNVPLTQTDPLTNFAHENLEQVGRKLLADHHDLDQRCNLSFVQIDAWLSQQQVNVKYLQEILEKLEVNYISAPAGKDSNTTKEIVSRLVDQGAQNGQKTTQSQTHAQSQLALHTNLADTIATIQSKIQCLHQEARREVLNPLEFERTNIVQTVIKKLGVHGILEKTLQTLRGEIQEFMRGACAHVCKTKLTSDDQNLLKLSFSEVINIFARFGKAAKQKYIMKLNITKNSIQKTLKPS</sequence>
<gene>
    <name evidence="2" type="ORF">MELLADRAFT_59573</name>
</gene>
<dbReference type="InParanoid" id="F4R802"/>
<accession>F4R802</accession>